<dbReference type="Pfam" id="PF04945">
    <property type="entry name" value="YHS"/>
    <property type="match status" value="1"/>
</dbReference>
<name>A0AAP2DQF2_9BACT</name>
<comment type="caution">
    <text evidence="2">The sequence shown here is derived from an EMBL/GenBank/DDBJ whole genome shotgun (WGS) entry which is preliminary data.</text>
</comment>
<dbReference type="NCBIfam" id="NF041384">
    <property type="entry name" value="YHS_seleno_dom"/>
    <property type="match status" value="1"/>
</dbReference>
<dbReference type="AlphaFoldDB" id="A0AAP2DQF2"/>
<evidence type="ECO:0000259" key="1">
    <source>
        <dbReference type="Pfam" id="PF04945"/>
    </source>
</evidence>
<sequence length="136" mass="15905">MAQPENAARRRNFNNDNFVAMREFDPVSYFQGKPAKGTSKFSHDYKGIIYYFANEANLEEFKKAPGKYEPAYGGWCAYTIALNGERVKVLPTAYKISDGRLYLFYNFGADNRLIKWNQDEKKFKAAADKNWQRYMH</sequence>
<protein>
    <submittedName>
        <fullName evidence="2">YHS domain protein</fullName>
    </submittedName>
</protein>
<evidence type="ECO:0000313" key="3">
    <source>
        <dbReference type="Proteomes" id="UP001319200"/>
    </source>
</evidence>
<reference evidence="2 3" key="1">
    <citation type="submission" date="2021-05" db="EMBL/GenBank/DDBJ databases">
        <title>A Polyphasic approach of four new species of the genus Ohtaekwangia: Ohtaekwangia histidinii sp. nov., Ohtaekwangia cretensis sp. nov., Ohtaekwangia indiensis sp. nov., Ohtaekwangia reichenbachii sp. nov. from diverse environment.</title>
        <authorList>
            <person name="Octaviana S."/>
        </authorList>
    </citation>
    <scope>NUCLEOTIDE SEQUENCE [LARGE SCALE GENOMIC DNA]</scope>
    <source>
        <strain evidence="2 3">PWU4</strain>
    </source>
</reference>
<feature type="domain" description="YHS" evidence="1">
    <location>
        <begin position="31"/>
        <end position="71"/>
    </location>
</feature>
<dbReference type="Proteomes" id="UP001319200">
    <property type="component" value="Unassembled WGS sequence"/>
</dbReference>
<accession>A0AAP2DQF2</accession>
<dbReference type="InterPro" id="IPR007029">
    <property type="entry name" value="YHS_dom"/>
</dbReference>
<keyword evidence="3" id="KW-1185">Reference proteome</keyword>
<organism evidence="2 3">
    <name type="scientific">Chryseosolibacter histidini</name>
    <dbReference type="NCBI Taxonomy" id="2782349"/>
    <lineage>
        <taxon>Bacteria</taxon>
        <taxon>Pseudomonadati</taxon>
        <taxon>Bacteroidota</taxon>
        <taxon>Cytophagia</taxon>
        <taxon>Cytophagales</taxon>
        <taxon>Chryseotaleaceae</taxon>
        <taxon>Chryseosolibacter</taxon>
    </lineage>
</organism>
<dbReference type="EMBL" id="JAHESF010000044">
    <property type="protein sequence ID" value="MBT1700595.1"/>
    <property type="molecule type" value="Genomic_DNA"/>
</dbReference>
<gene>
    <name evidence="2" type="ORF">KK083_27145</name>
</gene>
<proteinExistence type="predicted"/>
<evidence type="ECO:0000313" key="2">
    <source>
        <dbReference type="EMBL" id="MBT1700595.1"/>
    </source>
</evidence>